<dbReference type="EMBL" id="MNCJ02000329">
    <property type="protein sequence ID" value="KAF5770658.1"/>
    <property type="molecule type" value="Genomic_DNA"/>
</dbReference>
<reference evidence="1" key="1">
    <citation type="journal article" date="2017" name="Nature">
        <title>The sunflower genome provides insights into oil metabolism, flowering and Asterid evolution.</title>
        <authorList>
            <person name="Badouin H."/>
            <person name="Gouzy J."/>
            <person name="Grassa C.J."/>
            <person name="Murat F."/>
            <person name="Staton S.E."/>
            <person name="Cottret L."/>
            <person name="Lelandais-Briere C."/>
            <person name="Owens G.L."/>
            <person name="Carrere S."/>
            <person name="Mayjonade B."/>
            <person name="Legrand L."/>
            <person name="Gill N."/>
            <person name="Kane N.C."/>
            <person name="Bowers J.E."/>
            <person name="Hubner S."/>
            <person name="Bellec A."/>
            <person name="Berard A."/>
            <person name="Berges H."/>
            <person name="Blanchet N."/>
            <person name="Boniface M.C."/>
            <person name="Brunel D."/>
            <person name="Catrice O."/>
            <person name="Chaidir N."/>
            <person name="Claudel C."/>
            <person name="Donnadieu C."/>
            <person name="Faraut T."/>
            <person name="Fievet G."/>
            <person name="Helmstetter N."/>
            <person name="King M."/>
            <person name="Knapp S.J."/>
            <person name="Lai Z."/>
            <person name="Le Paslier M.C."/>
            <person name="Lippi Y."/>
            <person name="Lorenzon L."/>
            <person name="Mandel J.R."/>
            <person name="Marage G."/>
            <person name="Marchand G."/>
            <person name="Marquand E."/>
            <person name="Bret-Mestries E."/>
            <person name="Morien E."/>
            <person name="Nambeesan S."/>
            <person name="Nguyen T."/>
            <person name="Pegot-Espagnet P."/>
            <person name="Pouilly N."/>
            <person name="Raftis F."/>
            <person name="Sallet E."/>
            <person name="Schiex T."/>
            <person name="Thomas J."/>
            <person name="Vandecasteele C."/>
            <person name="Vares D."/>
            <person name="Vear F."/>
            <person name="Vautrin S."/>
            <person name="Crespi M."/>
            <person name="Mangin B."/>
            <person name="Burke J.M."/>
            <person name="Salse J."/>
            <person name="Munos S."/>
            <person name="Vincourt P."/>
            <person name="Rieseberg L.H."/>
            <person name="Langlade N.B."/>
        </authorList>
    </citation>
    <scope>NUCLEOTIDE SEQUENCE</scope>
    <source>
        <tissue evidence="1">Leaves</tissue>
    </source>
</reference>
<protein>
    <submittedName>
        <fullName evidence="1">Uncharacterized protein</fullName>
    </submittedName>
</protein>
<reference evidence="1" key="2">
    <citation type="submission" date="2020-06" db="EMBL/GenBank/DDBJ databases">
        <title>Helianthus annuus Genome sequencing and assembly Release 2.</title>
        <authorList>
            <person name="Gouzy J."/>
            <person name="Langlade N."/>
            <person name="Munos S."/>
        </authorList>
    </citation>
    <scope>NUCLEOTIDE SEQUENCE</scope>
    <source>
        <tissue evidence="1">Leaves</tissue>
    </source>
</reference>
<name>A0A9K3EBU8_HELAN</name>
<proteinExistence type="predicted"/>
<dbReference type="Gramene" id="mRNA:HanXRQr2_Chr14g0661891">
    <property type="protein sequence ID" value="mRNA:HanXRQr2_Chr14g0661891"/>
    <property type="gene ID" value="HanXRQr2_Chr14g0661891"/>
</dbReference>
<dbReference type="AlphaFoldDB" id="A0A9K3EBU8"/>
<sequence>MLVHLYKLTTVNSRDYPSNNRENHKNDTCDLKKLRTKDETWSNHMDYFS</sequence>
<evidence type="ECO:0000313" key="2">
    <source>
        <dbReference type="Proteomes" id="UP000215914"/>
    </source>
</evidence>
<organism evidence="1 2">
    <name type="scientific">Helianthus annuus</name>
    <name type="common">Common sunflower</name>
    <dbReference type="NCBI Taxonomy" id="4232"/>
    <lineage>
        <taxon>Eukaryota</taxon>
        <taxon>Viridiplantae</taxon>
        <taxon>Streptophyta</taxon>
        <taxon>Embryophyta</taxon>
        <taxon>Tracheophyta</taxon>
        <taxon>Spermatophyta</taxon>
        <taxon>Magnoliopsida</taxon>
        <taxon>eudicotyledons</taxon>
        <taxon>Gunneridae</taxon>
        <taxon>Pentapetalae</taxon>
        <taxon>asterids</taxon>
        <taxon>campanulids</taxon>
        <taxon>Asterales</taxon>
        <taxon>Asteraceae</taxon>
        <taxon>Asteroideae</taxon>
        <taxon>Heliantheae alliance</taxon>
        <taxon>Heliantheae</taxon>
        <taxon>Helianthus</taxon>
    </lineage>
</organism>
<dbReference type="Proteomes" id="UP000215914">
    <property type="component" value="Unassembled WGS sequence"/>
</dbReference>
<keyword evidence="2" id="KW-1185">Reference proteome</keyword>
<gene>
    <name evidence="1" type="ORF">HanXRQr2_Chr14g0661891</name>
</gene>
<accession>A0A9K3EBU8</accession>
<evidence type="ECO:0000313" key="1">
    <source>
        <dbReference type="EMBL" id="KAF5770658.1"/>
    </source>
</evidence>
<comment type="caution">
    <text evidence="1">The sequence shown here is derived from an EMBL/GenBank/DDBJ whole genome shotgun (WGS) entry which is preliminary data.</text>
</comment>